<protein>
    <submittedName>
        <fullName evidence="2">Uncharacterized protein</fullName>
    </submittedName>
</protein>
<comment type="caution">
    <text evidence="2">The sequence shown here is derived from an EMBL/GenBank/DDBJ whole genome shotgun (WGS) entry which is preliminary data.</text>
</comment>
<feature type="region of interest" description="Disordered" evidence="1">
    <location>
        <begin position="15"/>
        <end position="38"/>
    </location>
</feature>
<dbReference type="AlphaFoldDB" id="A0A8H3LV13"/>
<organism evidence="2 3">
    <name type="scientific">Rhizophagus clarus</name>
    <dbReference type="NCBI Taxonomy" id="94130"/>
    <lineage>
        <taxon>Eukaryota</taxon>
        <taxon>Fungi</taxon>
        <taxon>Fungi incertae sedis</taxon>
        <taxon>Mucoromycota</taxon>
        <taxon>Glomeromycotina</taxon>
        <taxon>Glomeromycetes</taxon>
        <taxon>Glomerales</taxon>
        <taxon>Glomeraceae</taxon>
        <taxon>Rhizophagus</taxon>
    </lineage>
</organism>
<sequence length="99" mass="10942">MKSLKKKKFLNKVRSKVTKEKDNLNDELNNLSKQNSSEDLNNNIIENAENEQNIQKVGKVGKVGKEGKVDHPKISNNNGYPGIIGSISILDTKTAPPRG</sequence>
<proteinExistence type="predicted"/>
<dbReference type="Proteomes" id="UP000615446">
    <property type="component" value="Unassembled WGS sequence"/>
</dbReference>
<name>A0A8H3LV13_9GLOM</name>
<evidence type="ECO:0000313" key="2">
    <source>
        <dbReference type="EMBL" id="GES91784.1"/>
    </source>
</evidence>
<reference evidence="2" key="1">
    <citation type="submission" date="2019-10" db="EMBL/GenBank/DDBJ databases">
        <title>Conservation and host-specific expression of non-tandemly repeated heterogenous ribosome RNA gene in arbuscular mycorrhizal fungi.</title>
        <authorList>
            <person name="Maeda T."/>
            <person name="Kobayashi Y."/>
            <person name="Nakagawa T."/>
            <person name="Ezawa T."/>
            <person name="Yamaguchi K."/>
            <person name="Bino T."/>
            <person name="Nishimoto Y."/>
            <person name="Shigenobu S."/>
            <person name="Kawaguchi M."/>
        </authorList>
    </citation>
    <scope>NUCLEOTIDE SEQUENCE</scope>
    <source>
        <strain evidence="2">HR1</strain>
    </source>
</reference>
<dbReference type="EMBL" id="BLAL01000206">
    <property type="protein sequence ID" value="GES91784.1"/>
    <property type="molecule type" value="Genomic_DNA"/>
</dbReference>
<evidence type="ECO:0000313" key="3">
    <source>
        <dbReference type="Proteomes" id="UP000615446"/>
    </source>
</evidence>
<accession>A0A8H3LV13</accession>
<gene>
    <name evidence="2" type="ORF">RCL2_001858900</name>
</gene>
<evidence type="ECO:0000256" key="1">
    <source>
        <dbReference type="SAM" id="MobiDB-lite"/>
    </source>
</evidence>